<proteinExistence type="predicted"/>
<accession>A0AA36IEQ1</accession>
<name>A0AA36IEQ1_9DINO</name>
<comment type="caution">
    <text evidence="1">The sequence shown here is derived from an EMBL/GenBank/DDBJ whole genome shotgun (WGS) entry which is preliminary data.</text>
</comment>
<organism evidence="1 2">
    <name type="scientific">Effrenium voratum</name>
    <dbReference type="NCBI Taxonomy" id="2562239"/>
    <lineage>
        <taxon>Eukaryota</taxon>
        <taxon>Sar</taxon>
        <taxon>Alveolata</taxon>
        <taxon>Dinophyceae</taxon>
        <taxon>Suessiales</taxon>
        <taxon>Symbiodiniaceae</taxon>
        <taxon>Effrenium</taxon>
    </lineage>
</organism>
<dbReference type="EMBL" id="CAUJNA010001225">
    <property type="protein sequence ID" value="CAJ1385361.1"/>
    <property type="molecule type" value="Genomic_DNA"/>
</dbReference>
<reference evidence="1" key="1">
    <citation type="submission" date="2023-08" db="EMBL/GenBank/DDBJ databases">
        <authorList>
            <person name="Chen Y."/>
            <person name="Shah S."/>
            <person name="Dougan E. K."/>
            <person name="Thang M."/>
            <person name="Chan C."/>
        </authorList>
    </citation>
    <scope>NUCLEOTIDE SEQUENCE</scope>
</reference>
<protein>
    <submittedName>
        <fullName evidence="1">Uncharacterized protein</fullName>
    </submittedName>
</protein>
<keyword evidence="2" id="KW-1185">Reference proteome</keyword>
<evidence type="ECO:0000313" key="2">
    <source>
        <dbReference type="Proteomes" id="UP001178507"/>
    </source>
</evidence>
<gene>
    <name evidence="1" type="ORF">EVOR1521_LOCUS11984</name>
</gene>
<dbReference type="Proteomes" id="UP001178507">
    <property type="component" value="Unassembled WGS sequence"/>
</dbReference>
<evidence type="ECO:0000313" key="1">
    <source>
        <dbReference type="EMBL" id="CAJ1385361.1"/>
    </source>
</evidence>
<dbReference type="AlphaFoldDB" id="A0AA36IEQ1"/>
<sequence length="140" mass="15258">MRLALAARSISWQERQALSKARTQPACPCPEFRDKLQLQTAVAQKKRYQNGTLVSGNMDQNLRHPSCLILSHTQTAVGRHCAGLTLTPCALDALPCSTAIVASFQCAFQAAPVGMFNEALLYICLKSLLRSQVISQEVGI</sequence>